<accession>A0A1F6PDG8</accession>
<feature type="domain" description="ABC transporter" evidence="4">
    <location>
        <begin position="4"/>
        <end position="226"/>
    </location>
</feature>
<reference evidence="5 6" key="1">
    <citation type="journal article" date="2016" name="Nat. Commun.">
        <title>Thousands of microbial genomes shed light on interconnected biogeochemical processes in an aquifer system.</title>
        <authorList>
            <person name="Anantharaman K."/>
            <person name="Brown C.T."/>
            <person name="Hug L.A."/>
            <person name="Sharon I."/>
            <person name="Castelle C.J."/>
            <person name="Probst A.J."/>
            <person name="Thomas B.C."/>
            <person name="Singh A."/>
            <person name="Wilkins M.J."/>
            <person name="Karaoz U."/>
            <person name="Brodie E.L."/>
            <person name="Williams K.H."/>
            <person name="Hubbard S.S."/>
            <person name="Banfield J.F."/>
        </authorList>
    </citation>
    <scope>NUCLEOTIDE SEQUENCE [LARGE SCALE GENOMIC DNA]</scope>
</reference>
<dbReference type="InterPro" id="IPR050093">
    <property type="entry name" value="ABC_SmlMolc_Importer"/>
</dbReference>
<sequence>MADVAVKKITKIYNNQTVLEDISFDVKDGDIVAILGPSGCGKTTLLKCILGLENSDKGEIYIDSKKQTDWLKNNRVAYVPQKYSNFNHLTVEQNILAALTNSGDDKKQIVEKILKNVGLDKHKGVYPGSLSGGMQQRLALARALAQNSDIIAFDESLNSLDVETRHQMQELILELWVEGKKTVLFVTHDIEEALFLSKKIVVMGSNPGAVREIITVPYSYPRRSTLRFDENFQKIRRALSYIIRSETIKSKLSEGESAQSNALKVGLYFWPGNSPFFYAQDKGLFDKYLLPVELISFSDNRQKIDYWKLNKIDILNVTVDTALRLIKEIPNTEIIAGLNISHGGDALISNNGIKFIKEIKGKKIALEKGEISEFFLKYILYKNGLKIGDVIVRDMKGDEIGAALINGSVDAAVLWEPWLSRAIELSRANVLATSSSYPVFADVLIAKKDYIEQHAENIKKIIKIWKESVGLYLKDNKEFTHVVAPLVGLSSQELILQLDKIEFFDGSISRIDKISKEIEGIIK</sequence>
<dbReference type="InterPro" id="IPR015168">
    <property type="entry name" value="SsuA/THI5"/>
</dbReference>
<evidence type="ECO:0000256" key="1">
    <source>
        <dbReference type="ARBA" id="ARBA00022448"/>
    </source>
</evidence>
<dbReference type="Pfam" id="PF00005">
    <property type="entry name" value="ABC_tran"/>
    <property type="match status" value="1"/>
</dbReference>
<keyword evidence="3" id="KW-0067">ATP-binding</keyword>
<dbReference type="GO" id="GO:0016887">
    <property type="term" value="F:ATP hydrolysis activity"/>
    <property type="evidence" value="ECO:0007669"/>
    <property type="project" value="InterPro"/>
</dbReference>
<proteinExistence type="predicted"/>
<organism evidence="5 6">
    <name type="scientific">Candidatus Magasanikbacteria bacterium RIFOXYD2_FULL_41_14</name>
    <dbReference type="NCBI Taxonomy" id="1798709"/>
    <lineage>
        <taxon>Bacteria</taxon>
        <taxon>Candidatus Magasanikiibacteriota</taxon>
    </lineage>
</organism>
<name>A0A1F6PDG8_9BACT</name>
<evidence type="ECO:0000256" key="2">
    <source>
        <dbReference type="ARBA" id="ARBA00022741"/>
    </source>
</evidence>
<dbReference type="STRING" id="1798709.A2538_01595"/>
<dbReference type="SUPFAM" id="SSF52540">
    <property type="entry name" value="P-loop containing nucleoside triphosphate hydrolases"/>
    <property type="match status" value="1"/>
</dbReference>
<gene>
    <name evidence="5" type="ORF">A2538_01595</name>
</gene>
<evidence type="ECO:0000313" key="6">
    <source>
        <dbReference type="Proteomes" id="UP000178254"/>
    </source>
</evidence>
<dbReference type="PROSITE" id="PS50893">
    <property type="entry name" value="ABC_TRANSPORTER_2"/>
    <property type="match status" value="1"/>
</dbReference>
<comment type="caution">
    <text evidence="5">The sequence shown here is derived from an EMBL/GenBank/DDBJ whole genome shotgun (WGS) entry which is preliminary data.</text>
</comment>
<dbReference type="PANTHER" id="PTHR42781:SF8">
    <property type="entry name" value="BICARBONATE TRANSPORT ATP-BINDING PROTEIN CMPC"/>
    <property type="match status" value="1"/>
</dbReference>
<evidence type="ECO:0000259" key="4">
    <source>
        <dbReference type="PROSITE" id="PS50893"/>
    </source>
</evidence>
<dbReference type="Proteomes" id="UP000178254">
    <property type="component" value="Unassembled WGS sequence"/>
</dbReference>
<dbReference type="GO" id="GO:0005524">
    <property type="term" value="F:ATP binding"/>
    <property type="evidence" value="ECO:0007669"/>
    <property type="project" value="UniProtKB-KW"/>
</dbReference>
<evidence type="ECO:0000256" key="3">
    <source>
        <dbReference type="ARBA" id="ARBA00022840"/>
    </source>
</evidence>
<dbReference type="Gene3D" id="3.40.190.10">
    <property type="entry name" value="Periplasmic binding protein-like II"/>
    <property type="match status" value="2"/>
</dbReference>
<dbReference type="SMART" id="SM00382">
    <property type="entry name" value="AAA"/>
    <property type="match status" value="1"/>
</dbReference>
<keyword evidence="1" id="KW-0813">Transport</keyword>
<evidence type="ECO:0000313" key="5">
    <source>
        <dbReference type="EMBL" id="OGH94206.1"/>
    </source>
</evidence>
<dbReference type="Gene3D" id="3.40.50.300">
    <property type="entry name" value="P-loop containing nucleotide triphosphate hydrolases"/>
    <property type="match status" value="1"/>
</dbReference>
<dbReference type="InterPro" id="IPR003593">
    <property type="entry name" value="AAA+_ATPase"/>
</dbReference>
<dbReference type="PANTHER" id="PTHR42781">
    <property type="entry name" value="SPERMIDINE/PUTRESCINE IMPORT ATP-BINDING PROTEIN POTA"/>
    <property type="match status" value="1"/>
</dbReference>
<dbReference type="SUPFAM" id="SSF53850">
    <property type="entry name" value="Periplasmic binding protein-like II"/>
    <property type="match status" value="1"/>
</dbReference>
<dbReference type="EMBL" id="MFRE01000011">
    <property type="protein sequence ID" value="OGH94206.1"/>
    <property type="molecule type" value="Genomic_DNA"/>
</dbReference>
<dbReference type="InterPro" id="IPR027417">
    <property type="entry name" value="P-loop_NTPase"/>
</dbReference>
<dbReference type="PROSITE" id="PS00211">
    <property type="entry name" value="ABC_TRANSPORTER_1"/>
    <property type="match status" value="1"/>
</dbReference>
<protein>
    <recommendedName>
        <fullName evidence="4">ABC transporter domain-containing protein</fullName>
    </recommendedName>
</protein>
<keyword evidence="2" id="KW-0547">Nucleotide-binding</keyword>
<dbReference type="AlphaFoldDB" id="A0A1F6PDG8"/>
<dbReference type="InterPro" id="IPR017871">
    <property type="entry name" value="ABC_transporter-like_CS"/>
</dbReference>
<dbReference type="Pfam" id="PF09084">
    <property type="entry name" value="NMT1"/>
    <property type="match status" value="1"/>
</dbReference>
<dbReference type="InterPro" id="IPR003439">
    <property type="entry name" value="ABC_transporter-like_ATP-bd"/>
</dbReference>